<evidence type="ECO:0000313" key="2">
    <source>
        <dbReference type="EMBL" id="CAK1587175.1"/>
    </source>
</evidence>
<feature type="region of interest" description="Disordered" evidence="1">
    <location>
        <begin position="54"/>
        <end position="93"/>
    </location>
</feature>
<keyword evidence="3" id="KW-1185">Reference proteome</keyword>
<sequence length="169" mass="19331">MLQNPGRPVTIYEIARFIGHAYPRSMTPQNISTAFAKCGIFPYNKDIFSDEDLMPSSVTDRPVVSQKSPDAETSANLDKNNQQPHSTLLETRRSSFYRAITPHREIPSILSEENHSYYHNVTPTKQPDEECKDENHKSKEHIITPLKFRPLLKTKVVPINGKVENWVKA</sequence>
<comment type="caution">
    <text evidence="2">The sequence shown here is derived from an EMBL/GenBank/DDBJ whole genome shotgun (WGS) entry which is preliminary data.</text>
</comment>
<dbReference type="Proteomes" id="UP001314205">
    <property type="component" value="Unassembled WGS sequence"/>
</dbReference>
<evidence type="ECO:0000256" key="1">
    <source>
        <dbReference type="SAM" id="MobiDB-lite"/>
    </source>
</evidence>
<reference evidence="2 3" key="1">
    <citation type="submission" date="2023-11" db="EMBL/GenBank/DDBJ databases">
        <authorList>
            <person name="Hedman E."/>
            <person name="Englund M."/>
            <person name="Stromberg M."/>
            <person name="Nyberg Akerstrom W."/>
            <person name="Nylinder S."/>
            <person name="Jareborg N."/>
            <person name="Kallberg Y."/>
            <person name="Kronander E."/>
        </authorList>
    </citation>
    <scope>NUCLEOTIDE SEQUENCE [LARGE SCALE GENOMIC DNA]</scope>
</reference>
<organism evidence="2 3">
    <name type="scientific">Parnassius mnemosyne</name>
    <name type="common">clouded apollo</name>
    <dbReference type="NCBI Taxonomy" id="213953"/>
    <lineage>
        <taxon>Eukaryota</taxon>
        <taxon>Metazoa</taxon>
        <taxon>Ecdysozoa</taxon>
        <taxon>Arthropoda</taxon>
        <taxon>Hexapoda</taxon>
        <taxon>Insecta</taxon>
        <taxon>Pterygota</taxon>
        <taxon>Neoptera</taxon>
        <taxon>Endopterygota</taxon>
        <taxon>Lepidoptera</taxon>
        <taxon>Glossata</taxon>
        <taxon>Ditrysia</taxon>
        <taxon>Papilionoidea</taxon>
        <taxon>Papilionidae</taxon>
        <taxon>Parnassiinae</taxon>
        <taxon>Parnassini</taxon>
        <taxon>Parnassius</taxon>
        <taxon>Driopa</taxon>
    </lineage>
</organism>
<feature type="compositionally biased region" description="Polar residues" evidence="1">
    <location>
        <begin position="65"/>
        <end position="89"/>
    </location>
</feature>
<evidence type="ECO:0000313" key="3">
    <source>
        <dbReference type="Proteomes" id="UP001314205"/>
    </source>
</evidence>
<dbReference type="AlphaFoldDB" id="A0AAV1KWL5"/>
<name>A0AAV1KWL5_9NEOP</name>
<protein>
    <submittedName>
        <fullName evidence="2">Uncharacterized protein</fullName>
    </submittedName>
</protein>
<dbReference type="EMBL" id="CAVLGL010000081">
    <property type="protein sequence ID" value="CAK1587175.1"/>
    <property type="molecule type" value="Genomic_DNA"/>
</dbReference>
<accession>A0AAV1KWL5</accession>
<proteinExistence type="predicted"/>
<gene>
    <name evidence="2" type="ORF">PARMNEM_LOCUS8035</name>
</gene>